<dbReference type="Proteomes" id="UP001549320">
    <property type="component" value="Unassembled WGS sequence"/>
</dbReference>
<accession>A0ABV2Q845</accession>
<dbReference type="EMBL" id="JBEPSH010000004">
    <property type="protein sequence ID" value="MET4577165.1"/>
    <property type="molecule type" value="Genomic_DNA"/>
</dbReference>
<feature type="domain" description="Amidase" evidence="1">
    <location>
        <begin position="24"/>
        <end position="438"/>
    </location>
</feature>
<dbReference type="InterPro" id="IPR023631">
    <property type="entry name" value="Amidase_dom"/>
</dbReference>
<dbReference type="SUPFAM" id="SSF75304">
    <property type="entry name" value="Amidase signature (AS) enzymes"/>
    <property type="match status" value="1"/>
</dbReference>
<protein>
    <submittedName>
        <fullName evidence="2">Aspartyl-tRNA(Asn)/glutamyl-tRNA(Gln) amidotransferase subunit A</fullName>
        <ecNumber evidence="2">6.3.5.6</ecNumber>
        <ecNumber evidence="2">6.3.5.7</ecNumber>
    </submittedName>
</protein>
<dbReference type="EC" id="6.3.5.6" evidence="2"/>
<keyword evidence="3" id="KW-1185">Reference proteome</keyword>
<organism evidence="2 3">
    <name type="scientific">Ottowia thiooxydans</name>
    <dbReference type="NCBI Taxonomy" id="219182"/>
    <lineage>
        <taxon>Bacteria</taxon>
        <taxon>Pseudomonadati</taxon>
        <taxon>Pseudomonadota</taxon>
        <taxon>Betaproteobacteria</taxon>
        <taxon>Burkholderiales</taxon>
        <taxon>Comamonadaceae</taxon>
        <taxon>Ottowia</taxon>
    </lineage>
</organism>
<dbReference type="InterPro" id="IPR000120">
    <property type="entry name" value="Amidase"/>
</dbReference>
<dbReference type="InterPro" id="IPR036928">
    <property type="entry name" value="AS_sf"/>
</dbReference>
<evidence type="ECO:0000259" key="1">
    <source>
        <dbReference type="Pfam" id="PF01425"/>
    </source>
</evidence>
<dbReference type="EC" id="6.3.5.7" evidence="2"/>
<dbReference type="PANTHER" id="PTHR11895:SF176">
    <property type="entry name" value="AMIDASE AMID-RELATED"/>
    <property type="match status" value="1"/>
</dbReference>
<dbReference type="Pfam" id="PF01425">
    <property type="entry name" value="Amidase"/>
    <property type="match status" value="1"/>
</dbReference>
<name>A0ABV2Q845_9BURK</name>
<sequence>MTDLPTIEQLSKELAAGRTTSVQLTEAVLARASDPQGEGARTFVALSPERALAAARASDLLRAAGIVRSPLEGLPVSIKDLLDVAGEVTTAGSAVLRGSAPAKQSAPVIERLRAAGAVIIGRTNMTEFAFSGLGLNPHYGTPKNPWDRSTGRIPGGSSSGAAISVTDRMAVVGIGSDTGGSVRIPSALCGLTGFKPTQRRVPLEGTVPLSTSLDSIGPLAASVQCCAVVDAILAGEPASALLPRSLSGARLAVPETVVLDGMDSVVAAAFESACARLQSAGALITRIAIPQFAEMARLHARGTLANAEAWAWHRTLLTERGAEYDPRVSGRIRAGEKMGAADYIDLMQARKRWISQVETRIAGFDAMLLPTVPVIAPSIAELQSSDEAYAAANGLILRNPTFINFLDGCALSLPCHAQGEPPVGLMLAGAGGRDREILALGLAAEQVLRARH</sequence>
<dbReference type="GO" id="GO:0050566">
    <property type="term" value="F:asparaginyl-tRNA synthase (glutamine-hydrolyzing) activity"/>
    <property type="evidence" value="ECO:0007669"/>
    <property type="project" value="UniProtKB-EC"/>
</dbReference>
<keyword evidence="2" id="KW-0436">Ligase</keyword>
<evidence type="ECO:0000313" key="2">
    <source>
        <dbReference type="EMBL" id="MET4577165.1"/>
    </source>
</evidence>
<dbReference type="PANTHER" id="PTHR11895">
    <property type="entry name" value="TRANSAMIDASE"/>
    <property type="match status" value="1"/>
</dbReference>
<dbReference type="Gene3D" id="3.90.1300.10">
    <property type="entry name" value="Amidase signature (AS) domain"/>
    <property type="match status" value="1"/>
</dbReference>
<dbReference type="GO" id="GO:0050567">
    <property type="term" value="F:glutaminyl-tRNA synthase (glutamine-hydrolyzing) activity"/>
    <property type="evidence" value="ECO:0007669"/>
    <property type="project" value="UniProtKB-EC"/>
</dbReference>
<dbReference type="RefSeq" id="WP_354443326.1">
    <property type="nucleotide sequence ID" value="NZ_JBEPSH010000004.1"/>
</dbReference>
<proteinExistence type="predicted"/>
<evidence type="ECO:0000313" key="3">
    <source>
        <dbReference type="Proteomes" id="UP001549320"/>
    </source>
</evidence>
<comment type="caution">
    <text evidence="2">The sequence shown here is derived from an EMBL/GenBank/DDBJ whole genome shotgun (WGS) entry which is preliminary data.</text>
</comment>
<gene>
    <name evidence="2" type="ORF">ABIE13_002276</name>
</gene>
<dbReference type="NCBIfam" id="NF005460">
    <property type="entry name" value="PRK07056.1"/>
    <property type="match status" value="1"/>
</dbReference>
<reference evidence="2 3" key="1">
    <citation type="submission" date="2024-06" db="EMBL/GenBank/DDBJ databases">
        <title>Sorghum-associated microbial communities from plants grown in Nebraska, USA.</title>
        <authorList>
            <person name="Schachtman D."/>
        </authorList>
    </citation>
    <scope>NUCLEOTIDE SEQUENCE [LARGE SCALE GENOMIC DNA]</scope>
    <source>
        <strain evidence="2 3">2709</strain>
    </source>
</reference>